<dbReference type="RefSeq" id="WP_407988170.1">
    <property type="nucleotide sequence ID" value="NZ_AP035881.2"/>
</dbReference>
<dbReference type="PANTHER" id="PTHR45526">
    <property type="entry name" value="TRANSCRIPTIONAL REGULATORY PROTEIN DPIA"/>
    <property type="match status" value="1"/>
</dbReference>
<evidence type="ECO:0000256" key="4">
    <source>
        <dbReference type="ARBA" id="ARBA00023012"/>
    </source>
</evidence>
<gene>
    <name evidence="12" type="ORF">KCMC57_20540</name>
</gene>
<dbReference type="GO" id="GO:0003700">
    <property type="term" value="F:DNA-binding transcription factor activity"/>
    <property type="evidence" value="ECO:0007669"/>
    <property type="project" value="InterPro"/>
</dbReference>
<dbReference type="AlphaFoldDB" id="A0AB33JW66"/>
<dbReference type="GO" id="GO:0003677">
    <property type="term" value="F:DNA binding"/>
    <property type="evidence" value="ECO:0007669"/>
    <property type="project" value="UniProtKB-KW"/>
</dbReference>
<keyword evidence="7 9" id="KW-0010">Activator</keyword>
<dbReference type="PIRSF" id="PIRSF006171">
    <property type="entry name" value="RR_citrat_malat"/>
    <property type="match status" value="1"/>
</dbReference>
<evidence type="ECO:0000256" key="8">
    <source>
        <dbReference type="ARBA" id="ARBA00023163"/>
    </source>
</evidence>
<evidence type="ECO:0000256" key="2">
    <source>
        <dbReference type="ARBA" id="ARBA00022490"/>
    </source>
</evidence>
<dbReference type="Pfam" id="PF09339">
    <property type="entry name" value="HTH_IclR"/>
    <property type="match status" value="1"/>
</dbReference>
<keyword evidence="2 9" id="KW-0963">Cytoplasm</keyword>
<keyword evidence="4 9" id="KW-0902">Two-component regulatory system</keyword>
<dbReference type="GO" id="GO:0005737">
    <property type="term" value="C:cytoplasm"/>
    <property type="evidence" value="ECO:0007669"/>
    <property type="project" value="UniProtKB-SubCell"/>
</dbReference>
<dbReference type="PANTHER" id="PTHR45526:SF1">
    <property type="entry name" value="TRANSCRIPTIONAL REGULATORY PROTEIN DCUR-RELATED"/>
    <property type="match status" value="1"/>
</dbReference>
<dbReference type="CDD" id="cd19925">
    <property type="entry name" value="REC_citrate_TCS"/>
    <property type="match status" value="1"/>
</dbReference>
<evidence type="ECO:0000256" key="1">
    <source>
        <dbReference type="ARBA" id="ARBA00004496"/>
    </source>
</evidence>
<dbReference type="GO" id="GO:0000156">
    <property type="term" value="F:phosphorelay response regulator activity"/>
    <property type="evidence" value="ECO:0007669"/>
    <property type="project" value="TreeGrafter"/>
</dbReference>
<keyword evidence="8 9" id="KW-0804">Transcription</keyword>
<dbReference type="InterPro" id="IPR005471">
    <property type="entry name" value="Tscrpt_reg_IclR_N"/>
</dbReference>
<evidence type="ECO:0000256" key="9">
    <source>
        <dbReference type="PIRNR" id="PIRNR006171"/>
    </source>
</evidence>
<evidence type="ECO:0000256" key="10">
    <source>
        <dbReference type="PROSITE-ProRule" id="PRU00169"/>
    </source>
</evidence>
<dbReference type="InterPro" id="IPR001789">
    <property type="entry name" value="Sig_transdc_resp-reg_receiver"/>
</dbReference>
<dbReference type="SUPFAM" id="SSF52172">
    <property type="entry name" value="CheY-like"/>
    <property type="match status" value="1"/>
</dbReference>
<dbReference type="InterPro" id="IPR036390">
    <property type="entry name" value="WH_DNA-bd_sf"/>
</dbReference>
<dbReference type="SMART" id="SM00448">
    <property type="entry name" value="REC"/>
    <property type="match status" value="1"/>
</dbReference>
<evidence type="ECO:0000259" key="11">
    <source>
        <dbReference type="PROSITE" id="PS50110"/>
    </source>
</evidence>
<evidence type="ECO:0000256" key="3">
    <source>
        <dbReference type="ARBA" id="ARBA00022553"/>
    </source>
</evidence>
<dbReference type="SUPFAM" id="SSF46785">
    <property type="entry name" value="Winged helix' DNA-binding domain"/>
    <property type="match status" value="1"/>
</dbReference>
<organism evidence="12">
    <name type="scientific">Kitasatospora sp. CMC57</name>
    <dbReference type="NCBI Taxonomy" id="3231513"/>
    <lineage>
        <taxon>Bacteria</taxon>
        <taxon>Bacillati</taxon>
        <taxon>Actinomycetota</taxon>
        <taxon>Actinomycetes</taxon>
        <taxon>Kitasatosporales</taxon>
        <taxon>Streptomycetaceae</taxon>
        <taxon>Kitasatospora</taxon>
    </lineage>
</organism>
<sequence>MIDVLVVDDDFRVAEVHAAYVAKVPGFRVTGKAHSAGEALAALERTPVDLVLLDHHLPDETGLALVRRMREAGIGCDVMMVTAARDVSTVHAAMQHGALQYLVKPFSFAGLREKLVSYADLRHALAGPAAREACQDEVDRMYATMRSAASPLATLPKGHSAPTTDLVLGVLRQAGRPLSAQEVADRTGLSRSTAQRYLKQLERDSRLRLSLRYGDTGRPEHRYVLPAPPPNGRSL</sequence>
<dbReference type="EMBL" id="AP035881">
    <property type="protein sequence ID" value="BFP45686.1"/>
    <property type="molecule type" value="Genomic_DNA"/>
</dbReference>
<name>A0AB33JW66_9ACTN</name>
<evidence type="ECO:0000313" key="12">
    <source>
        <dbReference type="EMBL" id="BFP45686.1"/>
    </source>
</evidence>
<dbReference type="InterPro" id="IPR036388">
    <property type="entry name" value="WH-like_DNA-bd_sf"/>
</dbReference>
<dbReference type="Gene3D" id="3.40.50.2300">
    <property type="match status" value="1"/>
</dbReference>
<keyword evidence="6 9" id="KW-0238">DNA-binding</keyword>
<proteinExistence type="predicted"/>
<comment type="subcellular location">
    <subcellularLocation>
        <location evidence="1 9">Cytoplasm</location>
    </subcellularLocation>
</comment>
<reference evidence="12" key="1">
    <citation type="submission" date="2024-07" db="EMBL/GenBank/DDBJ databases">
        <title>Complete genome sequences of cellulolytic bacteria, Kitasatospora sp. CMC57 and Streptomyces sp. CMC78, isolated from Japanese agricultural soil.</title>
        <authorList>
            <person name="Hashimoto T."/>
            <person name="Ito M."/>
            <person name="Iwamoto M."/>
            <person name="Fukahori D."/>
            <person name="Shoda T."/>
            <person name="Sakoda M."/>
            <person name="Morohoshi T."/>
            <person name="Mitsuboshi M."/>
            <person name="Nishizawa T."/>
        </authorList>
    </citation>
    <scope>NUCLEOTIDE SEQUENCE</scope>
    <source>
        <strain evidence="12">CMC57</strain>
    </source>
</reference>
<evidence type="ECO:0000256" key="5">
    <source>
        <dbReference type="ARBA" id="ARBA00023015"/>
    </source>
</evidence>
<evidence type="ECO:0000256" key="7">
    <source>
        <dbReference type="ARBA" id="ARBA00023159"/>
    </source>
</evidence>
<protein>
    <recommendedName>
        <fullName evidence="9">Transcriptional regulatory protein</fullName>
    </recommendedName>
</protein>
<feature type="modified residue" description="4-aspartylphosphate" evidence="10">
    <location>
        <position position="54"/>
    </location>
</feature>
<feature type="domain" description="Response regulatory" evidence="11">
    <location>
        <begin position="3"/>
        <end position="119"/>
    </location>
</feature>
<dbReference type="Gene3D" id="1.10.10.10">
    <property type="entry name" value="Winged helix-like DNA-binding domain superfamily/Winged helix DNA-binding domain"/>
    <property type="match status" value="1"/>
</dbReference>
<accession>A0AB33JW66</accession>
<dbReference type="InterPro" id="IPR051271">
    <property type="entry name" value="2C-system_Tx_regulators"/>
</dbReference>
<dbReference type="InterPro" id="IPR024187">
    <property type="entry name" value="Sig_transdc_resp-reg_cit/mal"/>
</dbReference>
<dbReference type="PROSITE" id="PS50110">
    <property type="entry name" value="RESPONSE_REGULATORY"/>
    <property type="match status" value="1"/>
</dbReference>
<evidence type="ECO:0000256" key="6">
    <source>
        <dbReference type="ARBA" id="ARBA00023125"/>
    </source>
</evidence>
<keyword evidence="5 9" id="KW-0805">Transcription regulation</keyword>
<keyword evidence="3 10" id="KW-0597">Phosphoprotein</keyword>
<dbReference type="Pfam" id="PF00072">
    <property type="entry name" value="Response_reg"/>
    <property type="match status" value="1"/>
</dbReference>
<dbReference type="InterPro" id="IPR011006">
    <property type="entry name" value="CheY-like_superfamily"/>
</dbReference>